<reference evidence="2" key="1">
    <citation type="submission" date="2015-06" db="EMBL/GenBank/DDBJ databases">
        <authorList>
            <person name="Bertelli C."/>
        </authorList>
    </citation>
    <scope>NUCLEOTIDE SEQUENCE [LARGE SCALE GENOMIC DNA]</scope>
    <source>
        <strain evidence="2">CRIB-30</strain>
    </source>
</reference>
<sequence length="60" mass="7151">MSDLPSIAILYQKHLKIWDFGFEKGSGMYDRKSVLFAKNQIQRHFRYIPEKLTTTVFLSR</sequence>
<proteinExistence type="predicted"/>
<dbReference type="EMBL" id="CWGJ01000028">
    <property type="protein sequence ID" value="CRX39487.1"/>
    <property type="molecule type" value="Genomic_DNA"/>
</dbReference>
<name>A0A0H5DS37_9BACT</name>
<dbReference type="AlphaFoldDB" id="A0A0H5DS37"/>
<evidence type="ECO:0000313" key="2">
    <source>
        <dbReference type="Proteomes" id="UP000220251"/>
    </source>
</evidence>
<protein>
    <submittedName>
        <fullName evidence="1">Uncharacterized protein</fullName>
    </submittedName>
</protein>
<accession>A0A0H5DS37</accession>
<dbReference type="Proteomes" id="UP000220251">
    <property type="component" value="Unassembled WGS sequence"/>
</dbReference>
<evidence type="ECO:0000313" key="1">
    <source>
        <dbReference type="EMBL" id="CRX39487.1"/>
    </source>
</evidence>
<gene>
    <name evidence="1" type="ORF">ELAC_2167</name>
</gene>
<organism evidence="1 2">
    <name type="scientific">Estrella lausannensis</name>
    <dbReference type="NCBI Taxonomy" id="483423"/>
    <lineage>
        <taxon>Bacteria</taxon>
        <taxon>Pseudomonadati</taxon>
        <taxon>Chlamydiota</taxon>
        <taxon>Chlamydiia</taxon>
        <taxon>Parachlamydiales</taxon>
        <taxon>Candidatus Criblamydiaceae</taxon>
        <taxon>Estrella</taxon>
    </lineage>
</organism>
<keyword evidence="2" id="KW-1185">Reference proteome</keyword>